<dbReference type="InterPro" id="IPR027417">
    <property type="entry name" value="P-loop_NTPase"/>
</dbReference>
<dbReference type="OrthoDB" id="272985at2759"/>
<name>A0A0L8G082_OCTBM</name>
<dbReference type="SUPFAM" id="SSF52540">
    <property type="entry name" value="P-loop containing nucleoside triphosphate hydrolases"/>
    <property type="match status" value="1"/>
</dbReference>
<dbReference type="STRING" id="37653.A0A0L8G082"/>
<dbReference type="EMBL" id="KQ424815">
    <property type="protein sequence ID" value="KOF70407.1"/>
    <property type="molecule type" value="Genomic_DNA"/>
</dbReference>
<accession>A0A0L8G082</accession>
<sequence length="122" mass="13964">MVNISVEQNRGEFKIKLLNDICLESDRTIVIPTNKAAQFVNDFLLTRTPGSTLLIQRIPHVSQEMKFPFTFTRKLFPVNPVFALTCNKAQGQTFEQIEIYLPTQFFSHSQLYVALSKVQNIG</sequence>
<protein>
    <recommendedName>
        <fullName evidence="2">ATP-dependent DNA helicase</fullName>
    </recommendedName>
</protein>
<dbReference type="AlphaFoldDB" id="A0A0L8G082"/>
<evidence type="ECO:0000313" key="1">
    <source>
        <dbReference type="EMBL" id="KOF70407.1"/>
    </source>
</evidence>
<proteinExistence type="predicted"/>
<organism evidence="1">
    <name type="scientific">Octopus bimaculoides</name>
    <name type="common">California two-spotted octopus</name>
    <dbReference type="NCBI Taxonomy" id="37653"/>
    <lineage>
        <taxon>Eukaryota</taxon>
        <taxon>Metazoa</taxon>
        <taxon>Spiralia</taxon>
        <taxon>Lophotrochozoa</taxon>
        <taxon>Mollusca</taxon>
        <taxon>Cephalopoda</taxon>
        <taxon>Coleoidea</taxon>
        <taxon>Octopodiformes</taxon>
        <taxon>Octopoda</taxon>
        <taxon>Incirrata</taxon>
        <taxon>Octopodidae</taxon>
        <taxon>Octopus</taxon>
    </lineage>
</organism>
<gene>
    <name evidence="1" type="ORF">OCBIM_22002903mg</name>
</gene>
<evidence type="ECO:0008006" key="2">
    <source>
        <dbReference type="Google" id="ProtNLM"/>
    </source>
</evidence>
<reference evidence="1" key="1">
    <citation type="submission" date="2015-07" db="EMBL/GenBank/DDBJ databases">
        <title>MeaNS - Measles Nucleotide Surveillance Program.</title>
        <authorList>
            <person name="Tran T."/>
            <person name="Druce J."/>
        </authorList>
    </citation>
    <scope>NUCLEOTIDE SEQUENCE</scope>
    <source>
        <strain evidence="1">UCB-OBI-ISO-001</strain>
        <tissue evidence="1">Gonad</tissue>
    </source>
</reference>